<dbReference type="SUPFAM" id="SSF51445">
    <property type="entry name" value="(Trans)glycosidases"/>
    <property type="match status" value="1"/>
</dbReference>
<dbReference type="Gene3D" id="3.20.20.80">
    <property type="entry name" value="Glycosidases"/>
    <property type="match status" value="1"/>
</dbReference>
<evidence type="ECO:0000313" key="5">
    <source>
        <dbReference type="Proteomes" id="UP001595814"/>
    </source>
</evidence>
<evidence type="ECO:0000259" key="3">
    <source>
        <dbReference type="SMART" id="SM00642"/>
    </source>
</evidence>
<evidence type="ECO:0000256" key="2">
    <source>
        <dbReference type="ARBA" id="ARBA00023295"/>
    </source>
</evidence>
<keyword evidence="1 4" id="KW-0378">Hydrolase</keyword>
<dbReference type="GO" id="GO:0016787">
    <property type="term" value="F:hydrolase activity"/>
    <property type="evidence" value="ECO:0007669"/>
    <property type="project" value="UniProtKB-KW"/>
</dbReference>
<dbReference type="Proteomes" id="UP001595814">
    <property type="component" value="Unassembled WGS sequence"/>
</dbReference>
<proteinExistence type="predicted"/>
<dbReference type="Pfam" id="PF00128">
    <property type="entry name" value="Alpha-amylase"/>
    <property type="match status" value="1"/>
</dbReference>
<feature type="domain" description="Glycosyl hydrolase family 13 catalytic" evidence="3">
    <location>
        <begin position="8"/>
        <end position="359"/>
    </location>
</feature>
<evidence type="ECO:0000313" key="4">
    <source>
        <dbReference type="EMBL" id="MFC4097188.1"/>
    </source>
</evidence>
<dbReference type="PANTHER" id="PTHR10357">
    <property type="entry name" value="ALPHA-AMYLASE FAMILY MEMBER"/>
    <property type="match status" value="1"/>
</dbReference>
<sequence>MFNRIFYQIYPLGLLGTPESNSFDFEPTSKISKLKVWLDHMLDLGCDALYLGPVFESVSHGYDTVDFFRVDRRLGSNKLLRELIDVAHSKGIVVVLDAVFNHVGREFWAFKDLLKNKNNSRYKDWFKNVDFSKEGLFSDGFSYSGWQGHYQLVELNLENPEVRVHLLEAVRFWIHFFNIDGLRLDTADILDIPFLKELLTFTKTLHPEFWLLGETVSGNYLTWANDKMLDSVTNYELHSPLYECFNKHDFNLLGPLLQRQFGPHGKYRNVQLYTFVDNHDVNRAFSSLVNKQHLPLLYALLFTLPGVPSIYYGSEFGYAGTRQGFNDAELRPAITYSKRWEESKYPEIFHTIKQLITLIKKFPSLVHGNFILIELSKEVLVFAREFKNNSVVVAFNLGIVRTELKTVYTALGTVVIKDVLDSNFSTNVKSGNFVLNLPPVSFRLLTPSK</sequence>
<comment type="caution">
    <text evidence="4">The sequence shown here is derived from an EMBL/GenBank/DDBJ whole genome shotgun (WGS) entry which is preliminary data.</text>
</comment>
<dbReference type="EMBL" id="JBHSAW010000010">
    <property type="protein sequence ID" value="MFC4097188.1"/>
    <property type="molecule type" value="Genomic_DNA"/>
</dbReference>
<dbReference type="InterPro" id="IPR045857">
    <property type="entry name" value="O16G_dom_2"/>
</dbReference>
<dbReference type="SMART" id="SM00642">
    <property type="entry name" value="Aamy"/>
    <property type="match status" value="1"/>
</dbReference>
<name>A0ABV8JT80_9FLAO</name>
<reference evidence="5" key="1">
    <citation type="journal article" date="2019" name="Int. J. Syst. Evol. Microbiol.">
        <title>The Global Catalogue of Microorganisms (GCM) 10K type strain sequencing project: providing services to taxonomists for standard genome sequencing and annotation.</title>
        <authorList>
            <consortium name="The Broad Institute Genomics Platform"/>
            <consortium name="The Broad Institute Genome Sequencing Center for Infectious Disease"/>
            <person name="Wu L."/>
            <person name="Ma J."/>
        </authorList>
    </citation>
    <scope>NUCLEOTIDE SEQUENCE [LARGE SCALE GENOMIC DNA]</scope>
    <source>
        <strain evidence="5">CECT 7477</strain>
    </source>
</reference>
<organism evidence="4 5">
    <name type="scientific">Euzebyella saccharophila</name>
    <dbReference type="NCBI Taxonomy" id="679664"/>
    <lineage>
        <taxon>Bacteria</taxon>
        <taxon>Pseudomonadati</taxon>
        <taxon>Bacteroidota</taxon>
        <taxon>Flavobacteriia</taxon>
        <taxon>Flavobacteriales</taxon>
        <taxon>Flavobacteriaceae</taxon>
        <taxon>Euzebyella</taxon>
    </lineage>
</organism>
<dbReference type="InterPro" id="IPR006047">
    <property type="entry name" value="GH13_cat_dom"/>
</dbReference>
<keyword evidence="5" id="KW-1185">Reference proteome</keyword>
<protein>
    <submittedName>
        <fullName evidence="4">Alpha-amylase family glycosyl hydrolase</fullName>
    </submittedName>
</protein>
<evidence type="ECO:0000256" key="1">
    <source>
        <dbReference type="ARBA" id="ARBA00022801"/>
    </source>
</evidence>
<dbReference type="Gene3D" id="2.60.40.1180">
    <property type="entry name" value="Golgi alpha-mannosidase II"/>
    <property type="match status" value="1"/>
</dbReference>
<dbReference type="InterPro" id="IPR013780">
    <property type="entry name" value="Glyco_hydro_b"/>
</dbReference>
<dbReference type="PANTHER" id="PTHR10357:SF210">
    <property type="entry name" value="MALTODEXTRIN GLUCOSIDASE"/>
    <property type="match status" value="1"/>
</dbReference>
<dbReference type="InterPro" id="IPR017853">
    <property type="entry name" value="GH"/>
</dbReference>
<dbReference type="RefSeq" id="WP_192461892.1">
    <property type="nucleotide sequence ID" value="NZ_JACYFJ010000002.1"/>
</dbReference>
<dbReference type="CDD" id="cd11353">
    <property type="entry name" value="AmyAc_euk_bac_CMD_like"/>
    <property type="match status" value="1"/>
</dbReference>
<gene>
    <name evidence="4" type="ORF">ACFOUT_14955</name>
</gene>
<keyword evidence="2" id="KW-0326">Glycosidase</keyword>
<dbReference type="SUPFAM" id="SSF51011">
    <property type="entry name" value="Glycosyl hydrolase domain"/>
    <property type="match status" value="1"/>
</dbReference>
<dbReference type="Gene3D" id="3.90.400.10">
    <property type="entry name" value="Oligo-1,6-glucosidase, Domain 2"/>
    <property type="match status" value="1"/>
</dbReference>
<accession>A0ABV8JT80</accession>